<gene>
    <name evidence="2" type="primary">LOC110989825</name>
</gene>
<protein>
    <submittedName>
        <fullName evidence="2">Uncharacterized protein LOC110989825</fullName>
    </submittedName>
</protein>
<dbReference type="SUPFAM" id="SSF56672">
    <property type="entry name" value="DNA/RNA polymerases"/>
    <property type="match status" value="1"/>
</dbReference>
<dbReference type="PANTHER" id="PTHR33568">
    <property type="entry name" value="DNA POLYMERASE"/>
    <property type="match status" value="1"/>
</dbReference>
<dbReference type="AlphaFoldDB" id="A0A8B7ZYJ7"/>
<organism evidence="1 2">
    <name type="scientific">Acanthaster planci</name>
    <name type="common">Crown-of-thorns starfish</name>
    <dbReference type="NCBI Taxonomy" id="133434"/>
    <lineage>
        <taxon>Eukaryota</taxon>
        <taxon>Metazoa</taxon>
        <taxon>Echinodermata</taxon>
        <taxon>Eleutherozoa</taxon>
        <taxon>Asterozoa</taxon>
        <taxon>Asteroidea</taxon>
        <taxon>Valvatacea</taxon>
        <taxon>Valvatida</taxon>
        <taxon>Acanthasteridae</taxon>
        <taxon>Acanthaster</taxon>
    </lineage>
</organism>
<dbReference type="Proteomes" id="UP000694845">
    <property type="component" value="Unplaced"/>
</dbReference>
<evidence type="ECO:0000313" key="2">
    <source>
        <dbReference type="RefSeq" id="XP_022110167.1"/>
    </source>
</evidence>
<dbReference type="Gene3D" id="3.90.1600.10">
    <property type="entry name" value="Palm domain of DNA polymerase"/>
    <property type="match status" value="1"/>
</dbReference>
<accession>A0A8B7ZYJ7</accession>
<dbReference type="KEGG" id="aplc:110989825"/>
<evidence type="ECO:0000313" key="1">
    <source>
        <dbReference type="Proteomes" id="UP000694845"/>
    </source>
</evidence>
<sequence>MAKTSYLKDPTEYLDMMTRDDIEVQSANFVNEEMVEVQWQHTEDFVEPSGRTNVILAAYTTCQARLKLYDLLDKRDHRVVYYDTDSVIYVSRKGEWEPEIDDFLGELINELEADNHIVTFVSGGPKNYDYKLAKPDKSGNLSHCKVRGITLNYRNHFLVNFDVMSQMVRKEGPSKVQVKDPYKITRNKKTVHIETKEEKKFYQMVYTKRVPIDNYDTVPYGF</sequence>
<dbReference type="OrthoDB" id="6119432at2759"/>
<reference evidence="2" key="1">
    <citation type="submission" date="2025-08" db="UniProtKB">
        <authorList>
            <consortium name="RefSeq"/>
        </authorList>
    </citation>
    <scope>IDENTIFICATION</scope>
</reference>
<dbReference type="OMA" id="WIIDWIS"/>
<dbReference type="InterPro" id="IPR043502">
    <property type="entry name" value="DNA/RNA_pol_sf"/>
</dbReference>
<proteinExistence type="predicted"/>
<dbReference type="PANTHER" id="PTHR33568:SF3">
    <property type="entry name" value="DNA-DIRECTED DNA POLYMERASE"/>
    <property type="match status" value="1"/>
</dbReference>
<dbReference type="RefSeq" id="XP_022110167.1">
    <property type="nucleotide sequence ID" value="XM_022254475.1"/>
</dbReference>
<keyword evidence="1" id="KW-1185">Reference proteome</keyword>
<dbReference type="GeneID" id="110989825"/>
<dbReference type="InterPro" id="IPR023211">
    <property type="entry name" value="DNA_pol_palm_dom_sf"/>
</dbReference>
<name>A0A8B7ZYJ7_ACAPL</name>